<dbReference type="InterPro" id="IPR001343">
    <property type="entry name" value="Hemolysn_Ca-bd"/>
</dbReference>
<proteinExistence type="predicted"/>
<dbReference type="InterPro" id="IPR043824">
    <property type="entry name" value="DUF5801"/>
</dbReference>
<feature type="region of interest" description="Disordered" evidence="1">
    <location>
        <begin position="786"/>
        <end position="825"/>
    </location>
</feature>
<feature type="region of interest" description="Disordered" evidence="1">
    <location>
        <begin position="590"/>
        <end position="619"/>
    </location>
</feature>
<protein>
    <submittedName>
        <fullName evidence="3">VWA domain-containing protein</fullName>
    </submittedName>
</protein>
<dbReference type="NCBIfam" id="TIGR03660">
    <property type="entry name" value="T1SS_rpt_143"/>
    <property type="match status" value="2"/>
</dbReference>
<organism evidence="3 4">
    <name type="scientific">Rhizobium rhizophilum</name>
    <dbReference type="NCBI Taxonomy" id="1850373"/>
    <lineage>
        <taxon>Bacteria</taxon>
        <taxon>Pseudomonadati</taxon>
        <taxon>Pseudomonadota</taxon>
        <taxon>Alphaproteobacteria</taxon>
        <taxon>Hyphomicrobiales</taxon>
        <taxon>Rhizobiaceae</taxon>
        <taxon>Rhizobium/Agrobacterium group</taxon>
        <taxon>Rhizobium</taxon>
    </lineage>
</organism>
<dbReference type="Gene3D" id="2.60.40.2700">
    <property type="match status" value="1"/>
</dbReference>
<feature type="region of interest" description="Disordered" evidence="1">
    <location>
        <begin position="2702"/>
        <end position="2730"/>
    </location>
</feature>
<gene>
    <name evidence="3" type="ORF">E9677_03365</name>
</gene>
<dbReference type="InterPro" id="IPR011049">
    <property type="entry name" value="Serralysin-like_metalloprot_C"/>
</dbReference>
<evidence type="ECO:0000313" key="4">
    <source>
        <dbReference type="Proteomes" id="UP000309667"/>
    </source>
</evidence>
<dbReference type="InterPro" id="IPR018511">
    <property type="entry name" value="Hemolysin-typ_Ca-bd_CS"/>
</dbReference>
<dbReference type="CDD" id="cd00198">
    <property type="entry name" value="vWFA"/>
    <property type="match status" value="1"/>
</dbReference>
<dbReference type="Pfam" id="PF17803">
    <property type="entry name" value="Cadherin_4"/>
    <property type="match status" value="1"/>
</dbReference>
<dbReference type="Proteomes" id="UP000309667">
    <property type="component" value="Unassembled WGS sequence"/>
</dbReference>
<name>A0ABY2R0K4_9HYPH</name>
<dbReference type="SUPFAM" id="SSF53300">
    <property type="entry name" value="vWA-like"/>
    <property type="match status" value="1"/>
</dbReference>
<dbReference type="PROSITE" id="PS50234">
    <property type="entry name" value="VWFA"/>
    <property type="match status" value="1"/>
</dbReference>
<feature type="compositionally biased region" description="Polar residues" evidence="1">
    <location>
        <begin position="801"/>
        <end position="825"/>
    </location>
</feature>
<dbReference type="Pfam" id="PF17963">
    <property type="entry name" value="Big_9"/>
    <property type="match status" value="2"/>
</dbReference>
<dbReference type="Gene3D" id="3.40.50.410">
    <property type="entry name" value="von Willebrand factor, type A domain"/>
    <property type="match status" value="1"/>
</dbReference>
<dbReference type="Pfam" id="PF00353">
    <property type="entry name" value="HemolysinCabind"/>
    <property type="match status" value="1"/>
</dbReference>
<dbReference type="EMBL" id="STGT01000001">
    <property type="protein sequence ID" value="THV17046.1"/>
    <property type="molecule type" value="Genomic_DNA"/>
</dbReference>
<dbReference type="PROSITE" id="PS00330">
    <property type="entry name" value="HEMOLYSIN_CALCIUM"/>
    <property type="match status" value="3"/>
</dbReference>
<keyword evidence="4" id="KW-1185">Reference proteome</keyword>
<feature type="compositionally biased region" description="Polar residues" evidence="1">
    <location>
        <begin position="597"/>
        <end position="619"/>
    </location>
</feature>
<dbReference type="SUPFAM" id="SSF51120">
    <property type="entry name" value="beta-Roll"/>
    <property type="match status" value="1"/>
</dbReference>
<dbReference type="InterPro" id="IPR040853">
    <property type="entry name" value="RapA2_cadherin-like"/>
</dbReference>
<reference evidence="3 4" key="1">
    <citation type="submission" date="2019-04" db="EMBL/GenBank/DDBJ databases">
        <title>Genome sequence of strain 7209-2.</title>
        <authorList>
            <person name="Gao J."/>
            <person name="Sun J."/>
        </authorList>
    </citation>
    <scope>NUCLEOTIDE SEQUENCE [LARGE SCALE GENOMIC DNA]</scope>
    <source>
        <strain evidence="3 4">7209-2</strain>
    </source>
</reference>
<feature type="domain" description="VWFA" evidence="2">
    <location>
        <begin position="1581"/>
        <end position="1710"/>
    </location>
</feature>
<evidence type="ECO:0000313" key="3">
    <source>
        <dbReference type="EMBL" id="THV17046.1"/>
    </source>
</evidence>
<sequence length="3094" mass="323115">MSIEDPRLSSIDNTSAADEFDSAVEQHLGFGSETVDGIEVAQAETPDAGRTDRLPAQTPVETAAAIIPSEVSPDAGNVVTLPAGIELDNLEFAVEGDNLVLVLADGTEIIVLGGAANIPTFVIGDVELPQVALFAALEGSNINVAAGPDGTFSAQGGPTASRNFNDDPIDAGPEDLALADLLGDTAFGDELRTGVILGAEGDTEPTFLGADSGGVDEDYLKNGNLNDGGNGGSSVTGSLGINWGADDDNVLGNTGLTNSNDRGIAFTQTTLDALASQGYTSDGVSLVYGLSANGTTLTAFKGNGEGGFGEEVFVVSVSDVATNGSYTFELRGNLDHPDGSTEDNISIAFPFTAQDSDGDRGSSSFTVTVNDDSPVIKIPTYENGAPIYGVVEEEQREVLGYGNEDTDGEYDNDYYNRGSNEQRSFGDRLGKGWFVDETTNEAKGSLGISWGADDSDDESIIVGSGNRSVSFAEFEAPEGLFSAGIQVEYSLSDDGTALTATAGEATVFTVTLSDDESGSYTFTLLRPLDHPDGAGENSLKLDFQFTATDSDGDTTGPATISVIVVDDVPILSGCDLVATIDEDDIATIGKAFPGESLGTSPNDGNRDGSYTNSPANNQPGPAFISGSLAHLVKAGADGPLAFSFIDGDEAREMLEKLGLSSKGAELSYEVRDGVLYAFDNAGDDKGVSYDPQFGDRLVFELTLDSNGSYEFRLYDQLDHDAPGDDRWGRPTNSDENFDLEDGLGYRDVTAIDFGAIIKATDNDEDSVSLEDAFSIRVRDDVPELSGKEENRLVDEDDIKNDQSTGNFPNDGSGDGSLTGSANSNGNGPAVISGSLAGLVKGGADDTIKFSFIREDSARAALEKLGLKSEGAELSYDIRDGVLYAFDNAGPHKGESYDSDKGDRLVFKLTLSETGSYTFELVDQLDHDLGGGQNTDLQDGLKYSDVEAIDFGSVIKATDYDGDSVVLKDAFSITIKDDAPVLSGQKENRIVDEDDISTLNDGLIGGSLGTSPNDDEDDDSFTGSPNNNQLGPAFISGSLANLVRGGADDPIKFSFIDEATVIRTLANLGLSSKGEELSYDIQGNVLYGFDNDAGNSSYGNGDRPVFKLTLSEDGSYTFELLDQLDHDKPASGADENYDLQGDIRGDVTAINFGALIKATDNDGDSVSLDGAFSIKVRDDVPTAVARNTSETLVVDETSGQQNDDVPDPLSMFQYVGVKGYDPNMSAQFAQQASFVTSTINGGADDGVKIDWDLKINGGNGTDSGLFTTDGRAILLFLEDGLIVGRYDKPNDGNTTVNSSDPAAFALQLSDDGTLSMVQYVSIKHDDPTDHDENNDANDNNLSTAVQSLAGKINAVLTVTDYDGDKAVSEVAVGDRIQFHDDGPSVSCEAIAFTVDEDGLLGATIDTAQPGEVAGSGSTLYTGGVNALKALFDFGADGAHATQAISLKETAEPVKTDFKSQGGDVLIKVVGNVLTGYVAGTDGAEDRPVFILTVNADGSYTFELKDQIDHSNPDGNTETYLEDGIDLSAYIVGKDGDGDTVTLTDGKFVVNVLDDIPAATGEPVNVKVDAPQIVEPVEGKVANFVLVLDTSGSVNVQQFQTQVKEFLDNLADTDAKDVRVHIVEFNSGAKPVGTYDLIVNGETNADALEKALDDIEDLNDGGNTNYEAGLQEALAWIEGIEPSTINVGSVQYIDPNGSQDDDRALILSGSGEQLALVSGWWQNGTELVNANIDNNGRIGVSSGNNLAITNSEVLRFDFGQFTDFDGNGVFTDRGAFVGVDVTSTSFRLSDLVNGNTSTTFRYTVHLTDGTSAPVIVQVNGSQNITVSAPAGKMIDYVEFTVTSGEGQVQLGSVTTAPDGPLANADVNELIFLSDGEPNRNETEWWDTSAREALEQIKDEIAKIESGASGPAFTIQAWGIKPSGNNLNNLDKVEGQGGDAEDLADGTLSDKYAAIFAAIGGATGSTQPAEANFDVSALISSGADEALAFSLKSGTPNLAPLASGGVALVYSVLDNVLTAKAGENGPTVFTMSLEKNGEGIFTLNAPIDGHGDKVIDFSSLIQAKDFDGDTVSVPTDTFTVTFDGVPFGEGQTLETTEDKSIDGSITAFVGDEGGSFSVTDHPANGVVALNTQTGEFTYTPNANWHGTETFTVTIEDDDGDKSDLIVVTVNVASVNDAPTSTNGSVTTDEDTARFLSVEDFGTYSDVEGTALAAVKITSLESDGMLQYFNGSNWVDVIVDQVVSVADINNNKLRFTPDANESGNPYATIGFKVSDGEDFSEDAYTLTVNVDPDNDGEAPIYISNQTALGQPPKVGDVLQADLGTDPDGAKTGVQYQWMRDGVNIGTDSETYTLTDDDVGTAISVNVTYSDAQGFHESVTSAATAEILPDNAAPTANADNVITNAGAGSTFYVPEWALLANDEDDKGPLDVTGTSNDSDLSTSLVTEPGSVAITDSGNAGGSFDYTVSDGDLTGTGSVTVSQDIVGDLDGTNGNDIVVAGPVTAPQPQITTIGFNAGGYDAGDVVSITVDGVVYSHTVQANARSAENVYDALKAVSMGGITLAASLDAKGVAWADNLTGNAVTLTSDPGAENAFAISANVNNGADVGTPWVTTVDFWNNGDGMFNNATLTITINGTPYSAQDSIYWSYDIDDYLDSAAYSLLSKLNAATGVSASFDSVNNTFTIQTTFASTFTGTSGNEPAREIIQTQTGSSPSDQGNLSVNTTQQASGDTGEPQTTTLSFAASYDAGDVVSVTVDGVVYSHNVLASARTGENVYDALKDVSVSGVTLAAKLEPKGVEWADNLSGNAVTLVSDPGSANGFTISTGVNNDADAGRPWIYSVDFRDNASGMGNGESITIYINGVPYTGNENLSNGYGSDDYFNSAAANLLTKFNGVAGVTINFAPDTNTFTVQTAVGATITAASGASHTPTYSVIQEGSLPTDQAAPGVETINATDAGFVINGLDGDDILISNDGDDFLNGGAGNDILFGGLGFDTLTGGADADTFRFDETAFEDIHVTDVITDYSLTDGDVLDVTALLDSLLGEEVDLDTRMEAIDIREQGGNTFVSVTGEGVTRDIAMLNGVHDVKILYDDKHAPVVHD</sequence>
<dbReference type="Pfam" id="PF19116">
    <property type="entry name" value="DUF5801"/>
    <property type="match status" value="2"/>
</dbReference>
<dbReference type="InterPro" id="IPR036465">
    <property type="entry name" value="vWFA_dom_sf"/>
</dbReference>
<evidence type="ECO:0000256" key="1">
    <source>
        <dbReference type="SAM" id="MobiDB-lite"/>
    </source>
</evidence>
<dbReference type="InterPro" id="IPR002035">
    <property type="entry name" value="VWF_A"/>
</dbReference>
<comment type="caution">
    <text evidence="3">The sequence shown here is derived from an EMBL/GenBank/DDBJ whole genome shotgun (WGS) entry which is preliminary data.</text>
</comment>
<feature type="region of interest" description="Disordered" evidence="1">
    <location>
        <begin position="1000"/>
        <end position="1026"/>
    </location>
</feature>
<dbReference type="Pfam" id="PF00092">
    <property type="entry name" value="VWA"/>
    <property type="match status" value="1"/>
</dbReference>
<evidence type="ECO:0000259" key="2">
    <source>
        <dbReference type="PROSITE" id="PS50234"/>
    </source>
</evidence>
<accession>A0ABY2R0K4</accession>
<dbReference type="InterPro" id="IPR019959">
    <property type="entry name" value="T1SS-143_rpt-cont_dom"/>
</dbReference>
<dbReference type="Gene3D" id="2.60.40.3440">
    <property type="match status" value="1"/>
</dbReference>